<name>A0ABV0L8H6_9PSEU</name>
<dbReference type="Proteomes" id="UP001440984">
    <property type="component" value="Unassembled WGS sequence"/>
</dbReference>
<gene>
    <name evidence="4" type="ORF">ABJI51_06015</name>
</gene>
<feature type="compositionally biased region" description="Low complexity" evidence="2">
    <location>
        <begin position="496"/>
        <end position="507"/>
    </location>
</feature>
<organism evidence="4 5">
    <name type="scientific">Amycolatopsis melonis</name>
    <dbReference type="NCBI Taxonomy" id="3156488"/>
    <lineage>
        <taxon>Bacteria</taxon>
        <taxon>Bacillati</taxon>
        <taxon>Actinomycetota</taxon>
        <taxon>Actinomycetes</taxon>
        <taxon>Pseudonocardiales</taxon>
        <taxon>Pseudonocardiaceae</taxon>
        <taxon>Amycolatopsis</taxon>
    </lineage>
</organism>
<dbReference type="Pfam" id="PF14440">
    <property type="entry name" value="XOO_2897-deam"/>
    <property type="match status" value="1"/>
</dbReference>
<evidence type="ECO:0000256" key="3">
    <source>
        <dbReference type="SAM" id="SignalP"/>
    </source>
</evidence>
<feature type="compositionally biased region" description="Basic and acidic residues" evidence="2">
    <location>
        <begin position="476"/>
        <end position="495"/>
    </location>
</feature>
<evidence type="ECO:0000313" key="4">
    <source>
        <dbReference type="EMBL" id="MEQ0558616.1"/>
    </source>
</evidence>
<feature type="chain" id="PRO_5045649655" evidence="3">
    <location>
        <begin position="21"/>
        <end position="1327"/>
    </location>
</feature>
<reference evidence="4 5" key="1">
    <citation type="submission" date="2024-05" db="EMBL/GenBank/DDBJ databases">
        <authorList>
            <person name="Zhao H."/>
            <person name="Xu Y."/>
            <person name="Lin S."/>
            <person name="Spain J.C."/>
            <person name="Zhou N.-Y."/>
        </authorList>
    </citation>
    <scope>NUCLEOTIDE SEQUENCE [LARGE SCALE GENOMIC DNA]</scope>
    <source>
        <strain evidence="4 5">NEAU-NG30</strain>
    </source>
</reference>
<protein>
    <submittedName>
        <fullName evidence="4">Nucleic acid/nucleotide deaminase domain-containing protein</fullName>
    </submittedName>
</protein>
<dbReference type="RefSeq" id="WP_348948091.1">
    <property type="nucleotide sequence ID" value="NZ_JBDZYD010000002.1"/>
</dbReference>
<feature type="signal peptide" evidence="3">
    <location>
        <begin position="1"/>
        <end position="20"/>
    </location>
</feature>
<accession>A0ABV0L8H6</accession>
<dbReference type="InterPro" id="IPR032722">
    <property type="entry name" value="Deaminase_XOO_2897"/>
</dbReference>
<feature type="region of interest" description="Disordered" evidence="2">
    <location>
        <begin position="1300"/>
        <end position="1327"/>
    </location>
</feature>
<keyword evidence="3" id="KW-0732">Signal</keyword>
<comment type="caution">
    <text evidence="4">The sequence shown here is derived from an EMBL/GenBank/DDBJ whole genome shotgun (WGS) entry which is preliminary data.</text>
</comment>
<feature type="compositionally biased region" description="Low complexity" evidence="2">
    <location>
        <begin position="576"/>
        <end position="593"/>
    </location>
</feature>
<evidence type="ECO:0000256" key="1">
    <source>
        <dbReference type="SAM" id="Coils"/>
    </source>
</evidence>
<sequence>MPHGIVTKVLALVLAFTVFATTDVEAVTPAPTAITADDPPPTGARPIPHTEYPGWDGETGLGEPIDPRLWKLVADIAQLSEEPEVREAAQAALDAGTEDAIWEFLDTGEVEAQQRAQARRNETARLNREAVLDLRGTGGPIFNAEVERVLAGSDADRAAFLDYGKGIAAERDERNRRNTQARADELRARVTALSGSAGPEVKLAAQQALAAGDTAIVAFFNGGYVAAAQRDAAAREQYLKDLEERNKAAEAASDLAQRAARASRARQNLLAANGRGVRALQRAANAMVSAGTGARQAAQILAANTVGGHHSPESFSLVRQEVLRQLDLAGQAAADAQSASVAATAEANILIEAGLPYGADWARLAQGMSAAAQAAVLAIRTAQHALDATMATDAAIGHQNEAAARAEEARQWRLHAEEHARQADALALAASDQAVAATNSAERARQARRAAEAARDQASEGLQRTYYALLDAEREAGNARTARQEAERQRDEAARYRAQADQAAAEASRARGEAEAKKREAAAYLARARAQEDIAAGCEDTARREESNAKTARDLAWQAQREGDAAEARAQALEASAAAARGTEQEAPAWAAAREARADATDAANAARAARDAANRATGAAARAREAATKATAAAAASRAAAQEAETAAANADLAADKAESAAADTHVSASRANAAAATATAEEVKAAANVRNAAGLAEQATEQARLATVDAVRAGQSAGESFREAVSAATQAGLAGRAALAARASSAAITAPANTAIVVTAPFTGADLDADFVAEVAAQAQAAGAEQAQAAQDRANEARLAADRAQQAADNAAADTKAAFQAAANAAASAAWAAQSVANAARAAADAAREASFARDAAETANGYDVQAHDNAAKARQKANEASADAAIAGLAADAAEGQAAAARTAATKAETDAAAARAAATKAEGYAAEAAAAAERARVHAQNTSDAAQRARDAAVDAQHAADQAEADQRQREADHRQLENLIASGCLPNLTIQDADLLNSDPEGRATLAEYRAAAADCLNGKDLTDFLLEAGAEVLLEFIGVEDLKRCLGEGDVASCLWTVVNVVGLVLPFVKGKAIVKAIGAVIANIGKWVLRSERIEKLAAKVLSILNRLHKYCSWLSVLGGAGGFAPAGTRAATSPATTSDIPDFGCGMIPYDSDLLSQTAFEARVAMGFFDADHNVAVAYVPGWTDGPYPNMVVASSSMSGHSETDILGKLAAKGFSPNQIQALYTDRAPCKACQTELANALRDNKTVKISWAVPWGTSRVEQSSAKEVLKGFIDKAKRRRGIGFSLKIVIDPDTAPTTPPGHETLPLALATPPPTGRRP</sequence>
<feature type="region of interest" description="Disordered" evidence="2">
    <location>
        <begin position="576"/>
        <end position="596"/>
    </location>
</feature>
<feature type="coiled-coil region" evidence="1">
    <location>
        <begin position="789"/>
        <end position="816"/>
    </location>
</feature>
<feature type="region of interest" description="Disordered" evidence="2">
    <location>
        <begin position="939"/>
        <end position="977"/>
    </location>
</feature>
<keyword evidence="5" id="KW-1185">Reference proteome</keyword>
<proteinExistence type="predicted"/>
<feature type="coiled-coil region" evidence="1">
    <location>
        <begin position="225"/>
        <end position="259"/>
    </location>
</feature>
<evidence type="ECO:0000313" key="5">
    <source>
        <dbReference type="Proteomes" id="UP001440984"/>
    </source>
</evidence>
<feature type="region of interest" description="Disordered" evidence="2">
    <location>
        <begin position="31"/>
        <end position="60"/>
    </location>
</feature>
<dbReference type="EMBL" id="JBDZYD010000002">
    <property type="protein sequence ID" value="MEQ0558616.1"/>
    <property type="molecule type" value="Genomic_DNA"/>
</dbReference>
<evidence type="ECO:0000256" key="2">
    <source>
        <dbReference type="SAM" id="MobiDB-lite"/>
    </source>
</evidence>
<keyword evidence="1" id="KW-0175">Coiled coil</keyword>
<feature type="region of interest" description="Disordered" evidence="2">
    <location>
        <begin position="476"/>
        <end position="514"/>
    </location>
</feature>